<sequence length="80" mass="9314">MKSLSLQRVCLPPASRRKRAFPRKETIVPIKGNKRFHKEKRQFPLKETLVPKCRKLQFPSTGTQVPQHQIAAKHCIPIRC</sequence>
<dbReference type="EMBL" id="QRPE01000001">
    <property type="protein sequence ID" value="RHL96487.1"/>
    <property type="molecule type" value="Genomic_DNA"/>
</dbReference>
<gene>
    <name evidence="1" type="ORF">DWZ95_00185</name>
</gene>
<proteinExistence type="predicted"/>
<name>A0A415NFN2_9BACE</name>
<evidence type="ECO:0000313" key="2">
    <source>
        <dbReference type="Proteomes" id="UP000285013"/>
    </source>
</evidence>
<organism evidence="1 2">
    <name type="scientific">Bacteroides intestinalis</name>
    <dbReference type="NCBI Taxonomy" id="329854"/>
    <lineage>
        <taxon>Bacteria</taxon>
        <taxon>Pseudomonadati</taxon>
        <taxon>Bacteroidota</taxon>
        <taxon>Bacteroidia</taxon>
        <taxon>Bacteroidales</taxon>
        <taxon>Bacteroidaceae</taxon>
        <taxon>Bacteroides</taxon>
    </lineage>
</organism>
<evidence type="ECO:0000313" key="1">
    <source>
        <dbReference type="EMBL" id="RHL96487.1"/>
    </source>
</evidence>
<protein>
    <submittedName>
        <fullName evidence="1">Uncharacterized protein</fullName>
    </submittedName>
</protein>
<comment type="caution">
    <text evidence="1">The sequence shown here is derived from an EMBL/GenBank/DDBJ whole genome shotgun (WGS) entry which is preliminary data.</text>
</comment>
<dbReference type="AlphaFoldDB" id="A0A415NFN2"/>
<accession>A0A415NFN2</accession>
<dbReference type="Proteomes" id="UP000285013">
    <property type="component" value="Unassembled WGS sequence"/>
</dbReference>
<reference evidence="1 2" key="1">
    <citation type="submission" date="2018-08" db="EMBL/GenBank/DDBJ databases">
        <title>A genome reference for cultivated species of the human gut microbiota.</title>
        <authorList>
            <person name="Zou Y."/>
            <person name="Xue W."/>
            <person name="Luo G."/>
        </authorList>
    </citation>
    <scope>NUCLEOTIDE SEQUENCE [LARGE SCALE GENOMIC DNA]</scope>
    <source>
        <strain evidence="1 2">AF36-16BH</strain>
    </source>
</reference>